<accession>A0ABQ9UZ83</accession>
<evidence type="ECO:0000313" key="1">
    <source>
        <dbReference type="EMBL" id="KAK2102407.1"/>
    </source>
</evidence>
<keyword evidence="1" id="KW-0969">Cilium</keyword>
<dbReference type="Proteomes" id="UP001266305">
    <property type="component" value="Unassembled WGS sequence"/>
</dbReference>
<gene>
    <name evidence="1" type="primary">CFAP54_7</name>
    <name evidence="1" type="ORF">P7K49_020074</name>
</gene>
<keyword evidence="2" id="KW-1185">Reference proteome</keyword>
<proteinExistence type="predicted"/>
<protein>
    <submittedName>
        <fullName evidence="1">Cilia- and flagella-associated protein 54</fullName>
    </submittedName>
</protein>
<reference evidence="1 2" key="1">
    <citation type="submission" date="2023-05" db="EMBL/GenBank/DDBJ databases">
        <title>B98-5 Cell Line De Novo Hybrid Assembly: An Optical Mapping Approach.</title>
        <authorList>
            <person name="Kananen K."/>
            <person name="Auerbach J.A."/>
            <person name="Kautto E."/>
            <person name="Blachly J.S."/>
        </authorList>
    </citation>
    <scope>NUCLEOTIDE SEQUENCE [LARGE SCALE GENOMIC DNA]</scope>
    <source>
        <strain evidence="1">B95-8</strain>
        <tissue evidence="1">Cell line</tissue>
    </source>
</reference>
<sequence length="120" mass="13492">MDKSVQPALVIPCPTATLLTSEFTCWHFRSQLPPSATPVSGISLPDDTLLTSLYNSELILRQKEVHFFLKKFLQLYSSSSIDEFPKELLCLENLPLSEKDLRESSAKGAEDSKTENNIFN</sequence>
<comment type="caution">
    <text evidence="1">The sequence shown here is derived from an EMBL/GenBank/DDBJ whole genome shotgun (WGS) entry which is preliminary data.</text>
</comment>
<organism evidence="1 2">
    <name type="scientific">Saguinus oedipus</name>
    <name type="common">Cotton-top tamarin</name>
    <name type="synonym">Oedipomidas oedipus</name>
    <dbReference type="NCBI Taxonomy" id="9490"/>
    <lineage>
        <taxon>Eukaryota</taxon>
        <taxon>Metazoa</taxon>
        <taxon>Chordata</taxon>
        <taxon>Craniata</taxon>
        <taxon>Vertebrata</taxon>
        <taxon>Euteleostomi</taxon>
        <taxon>Mammalia</taxon>
        <taxon>Eutheria</taxon>
        <taxon>Euarchontoglires</taxon>
        <taxon>Primates</taxon>
        <taxon>Haplorrhini</taxon>
        <taxon>Platyrrhini</taxon>
        <taxon>Cebidae</taxon>
        <taxon>Callitrichinae</taxon>
        <taxon>Saguinus</taxon>
    </lineage>
</organism>
<evidence type="ECO:0000313" key="2">
    <source>
        <dbReference type="Proteomes" id="UP001266305"/>
    </source>
</evidence>
<dbReference type="EMBL" id="JASSZA010000009">
    <property type="protein sequence ID" value="KAK2102407.1"/>
    <property type="molecule type" value="Genomic_DNA"/>
</dbReference>
<keyword evidence="1" id="KW-0282">Flagellum</keyword>
<name>A0ABQ9UZ83_SAGOE</name>
<keyword evidence="1" id="KW-0966">Cell projection</keyword>